<dbReference type="GO" id="GO:0016567">
    <property type="term" value="P:protein ubiquitination"/>
    <property type="evidence" value="ECO:0007669"/>
    <property type="project" value="UniProtKB-UniPathway"/>
</dbReference>
<evidence type="ECO:0000256" key="3">
    <source>
        <dbReference type="ARBA" id="ARBA00012251"/>
    </source>
</evidence>
<dbReference type="InterPro" id="IPR013083">
    <property type="entry name" value="Znf_RING/FYVE/PHD"/>
</dbReference>
<dbReference type="GO" id="GO:0008270">
    <property type="term" value="F:zinc ion binding"/>
    <property type="evidence" value="ECO:0007669"/>
    <property type="project" value="UniProtKB-KW"/>
</dbReference>
<accession>A0A484NNA9</accession>
<dbReference type="InterPro" id="IPR017907">
    <property type="entry name" value="Znf_RING_CS"/>
</dbReference>
<dbReference type="OrthoDB" id="10009520at2759"/>
<dbReference type="CDD" id="cd22584">
    <property type="entry name" value="Rcat_RBR_unk"/>
    <property type="match status" value="1"/>
</dbReference>
<evidence type="ECO:0000256" key="5">
    <source>
        <dbReference type="ARBA" id="ARBA00022723"/>
    </source>
</evidence>
<keyword evidence="12" id="KW-1185">Reference proteome</keyword>
<dbReference type="GO" id="GO:0061630">
    <property type="term" value="F:ubiquitin protein ligase activity"/>
    <property type="evidence" value="ECO:0007669"/>
    <property type="project" value="UniProtKB-EC"/>
</dbReference>
<dbReference type="Gene3D" id="1.20.120.1750">
    <property type="match status" value="1"/>
</dbReference>
<reference evidence="11 12" key="1">
    <citation type="submission" date="2018-04" db="EMBL/GenBank/DDBJ databases">
        <authorList>
            <person name="Vogel A."/>
        </authorList>
    </citation>
    <scope>NUCLEOTIDE SEQUENCE [LARGE SCALE GENOMIC DNA]</scope>
</reference>
<dbReference type="PROSITE" id="PS51873">
    <property type="entry name" value="TRIAD"/>
    <property type="match status" value="1"/>
</dbReference>
<keyword evidence="5" id="KW-0479">Metal-binding</keyword>
<comment type="cofactor">
    <cofactor evidence="2">
        <name>Zn(2+)</name>
        <dbReference type="ChEBI" id="CHEBI:29105"/>
    </cofactor>
</comment>
<dbReference type="Gene3D" id="3.30.40.10">
    <property type="entry name" value="Zinc/RING finger domain, C3HC4 (zinc finger)"/>
    <property type="match status" value="1"/>
</dbReference>
<keyword evidence="7" id="KW-0863">Zinc-finger</keyword>
<dbReference type="PANTHER" id="PTHR11685">
    <property type="entry name" value="RBR FAMILY RING FINGER AND IBR DOMAIN-CONTAINING"/>
    <property type="match status" value="1"/>
</dbReference>
<dbReference type="EMBL" id="OOIL02006840">
    <property type="protein sequence ID" value="VFR02736.1"/>
    <property type="molecule type" value="Genomic_DNA"/>
</dbReference>
<evidence type="ECO:0000256" key="2">
    <source>
        <dbReference type="ARBA" id="ARBA00001947"/>
    </source>
</evidence>
<evidence type="ECO:0000256" key="1">
    <source>
        <dbReference type="ARBA" id="ARBA00001798"/>
    </source>
</evidence>
<dbReference type="UniPathway" id="UPA00143"/>
<dbReference type="AlphaFoldDB" id="A0A484NNA9"/>
<comment type="catalytic activity">
    <reaction evidence="1">
        <text>[E2 ubiquitin-conjugating enzyme]-S-ubiquitinyl-L-cysteine + [acceptor protein]-L-lysine = [E2 ubiquitin-conjugating enzyme]-L-cysteine + [acceptor protein]-N(6)-ubiquitinyl-L-lysine.</text>
        <dbReference type="EC" id="2.3.2.31"/>
    </reaction>
</comment>
<sequence length="199" mass="23239">MSDGFEIKVCHHVFCATCMTTYVATKIRQNIVKVTCPTPKCPSELKPRHLQTILPREVIDRWETARCESIIAESQKTYCPFKDCSVLLVDDGGEVVTSAECPSCHRLFCAQFRVPWHGMMTCREFQRKKNMNKNEQDLDNKFFKLAEKKKWQKCPKCKMFVQRRSGCEHIKCRCGRSFCYHCGDKWYSGHICKKHRPSS</sequence>
<evidence type="ECO:0000313" key="12">
    <source>
        <dbReference type="Proteomes" id="UP000595140"/>
    </source>
</evidence>
<dbReference type="SMART" id="SM00647">
    <property type="entry name" value="IBR"/>
    <property type="match status" value="2"/>
</dbReference>
<feature type="domain" description="RING-type" evidence="10">
    <location>
        <begin position="1"/>
        <end position="199"/>
    </location>
</feature>
<evidence type="ECO:0000256" key="4">
    <source>
        <dbReference type="ARBA" id="ARBA00022679"/>
    </source>
</evidence>
<evidence type="ECO:0000313" key="11">
    <source>
        <dbReference type="EMBL" id="VFR02736.1"/>
    </source>
</evidence>
<evidence type="ECO:0000259" key="10">
    <source>
        <dbReference type="PROSITE" id="PS51873"/>
    </source>
</evidence>
<dbReference type="PROSITE" id="PS00518">
    <property type="entry name" value="ZF_RING_1"/>
    <property type="match status" value="1"/>
</dbReference>
<dbReference type="InterPro" id="IPR044066">
    <property type="entry name" value="TRIAD_supradom"/>
</dbReference>
<dbReference type="SUPFAM" id="SSF57850">
    <property type="entry name" value="RING/U-box"/>
    <property type="match status" value="3"/>
</dbReference>
<evidence type="ECO:0000256" key="9">
    <source>
        <dbReference type="ARBA" id="ARBA00022833"/>
    </source>
</evidence>
<name>A0A484NNA9_9ASTE</name>
<evidence type="ECO:0000256" key="7">
    <source>
        <dbReference type="ARBA" id="ARBA00022771"/>
    </source>
</evidence>
<keyword evidence="6" id="KW-0677">Repeat</keyword>
<dbReference type="EC" id="2.3.2.31" evidence="3"/>
<keyword evidence="4" id="KW-0808">Transferase</keyword>
<dbReference type="InterPro" id="IPR031127">
    <property type="entry name" value="E3_UB_ligase_RBR"/>
</dbReference>
<evidence type="ECO:0000256" key="8">
    <source>
        <dbReference type="ARBA" id="ARBA00022786"/>
    </source>
</evidence>
<proteinExistence type="predicted"/>
<dbReference type="Proteomes" id="UP000595140">
    <property type="component" value="Unassembled WGS sequence"/>
</dbReference>
<dbReference type="InterPro" id="IPR002867">
    <property type="entry name" value="IBR_dom"/>
</dbReference>
<dbReference type="Pfam" id="PF01485">
    <property type="entry name" value="IBR"/>
    <property type="match status" value="2"/>
</dbReference>
<keyword evidence="8" id="KW-0833">Ubl conjugation pathway</keyword>
<organism evidence="11 12">
    <name type="scientific">Cuscuta campestris</name>
    <dbReference type="NCBI Taxonomy" id="132261"/>
    <lineage>
        <taxon>Eukaryota</taxon>
        <taxon>Viridiplantae</taxon>
        <taxon>Streptophyta</taxon>
        <taxon>Embryophyta</taxon>
        <taxon>Tracheophyta</taxon>
        <taxon>Spermatophyta</taxon>
        <taxon>Magnoliopsida</taxon>
        <taxon>eudicotyledons</taxon>
        <taxon>Gunneridae</taxon>
        <taxon>Pentapetalae</taxon>
        <taxon>asterids</taxon>
        <taxon>lamiids</taxon>
        <taxon>Solanales</taxon>
        <taxon>Convolvulaceae</taxon>
        <taxon>Cuscuteae</taxon>
        <taxon>Cuscuta</taxon>
        <taxon>Cuscuta subgen. Grammica</taxon>
        <taxon>Cuscuta sect. Cleistogrammica</taxon>
    </lineage>
</organism>
<protein>
    <recommendedName>
        <fullName evidence="3">RBR-type E3 ubiquitin transferase</fullName>
        <ecNumber evidence="3">2.3.2.31</ecNumber>
    </recommendedName>
</protein>
<dbReference type="CDD" id="cd22582">
    <property type="entry name" value="BRcat_RBR_unk"/>
    <property type="match status" value="1"/>
</dbReference>
<evidence type="ECO:0000256" key="6">
    <source>
        <dbReference type="ARBA" id="ARBA00022737"/>
    </source>
</evidence>
<gene>
    <name evidence="11" type="ORF">CCAM_LOCUS44511</name>
</gene>
<keyword evidence="9" id="KW-0862">Zinc</keyword>